<gene>
    <name evidence="1" type="ORF">EJF14_10257</name>
</gene>
<protein>
    <submittedName>
        <fullName evidence="1">Yeast-form wall protein</fullName>
    </submittedName>
</protein>
<name>A0ACD0WCG1_CLALS</name>
<accession>A0ACD0WCG1</accession>
<organism evidence="1 2">
    <name type="scientific">Clavispora lusitaniae</name>
    <name type="common">Candida lusitaniae</name>
    <dbReference type="NCBI Taxonomy" id="36911"/>
    <lineage>
        <taxon>Eukaryota</taxon>
        <taxon>Fungi</taxon>
        <taxon>Dikarya</taxon>
        <taxon>Ascomycota</taxon>
        <taxon>Saccharomycotina</taxon>
        <taxon>Pichiomycetes</taxon>
        <taxon>Metschnikowiaceae</taxon>
        <taxon>Clavispora</taxon>
    </lineage>
</organism>
<keyword evidence="2" id="KW-1185">Reference proteome</keyword>
<evidence type="ECO:0000313" key="1">
    <source>
        <dbReference type="EMBL" id="QFZ25169.1"/>
    </source>
</evidence>
<sequence length="548" mass="57183">MHNISCLPQRAKARFFLQHSFPKHNKRSAFRNSRFLLPTASTSSIRYSMKFSTVVATSVVAATAIAQDVACRVNGVQQSVVDLDTGVCPFTIPSSLPVNFQYSSDEDYLVDAYYAEVQSGKIFNDIAGAGRVIEIPAKDLYNAAAAALFHVHLEESPASNSTAALRKRFQIETEKRDEADLVAKVKAATGTAVPSSELTFDVSDPDTSSSSASGSGSATGSESASGSATAPGSDVTSTVTGVSSTIVTITSCSDNKCTETTAPATWGATTETKADTTIIYSTWCPVVTKTELSTTLVTITSCSDNKCHETTAPATWGETTETKNGETTVYSTWCPVTTTEVASTTVVTVTSCADNKCHETTAPATWGETTETKNGETTVYSTWCPVTTEAASTTVVTITSCADNKCHETTAPATWGETTETKNGETTVYSTWCPVPSTATETVSTTVVTVTSCSDNKCHETTAPATWGETTETKGGETTVYSTWCPVTSTEVTTGPSNPETTAPVVTLSTVTSAGTSSAPAVTTAFGGAAKVGGSLLALVAIPAAYLL</sequence>
<dbReference type="Proteomes" id="UP000326582">
    <property type="component" value="Chromosome 1"/>
</dbReference>
<reference evidence="2" key="1">
    <citation type="journal article" date="2019" name="MBio">
        <title>Comparative genomics for the elucidation of multidrug resistance (MDR) in Candida lusitaniae.</title>
        <authorList>
            <person name="Kannan A."/>
            <person name="Asner S.A."/>
            <person name="Trachsel E."/>
            <person name="Kelly S."/>
            <person name="Parker J."/>
            <person name="Sanglard D."/>
        </authorList>
    </citation>
    <scope>NUCLEOTIDE SEQUENCE [LARGE SCALE GENOMIC DNA]</scope>
    <source>
        <strain evidence="2">P1</strain>
    </source>
</reference>
<evidence type="ECO:0000313" key="2">
    <source>
        <dbReference type="Proteomes" id="UP000326582"/>
    </source>
</evidence>
<proteinExistence type="predicted"/>
<dbReference type="EMBL" id="CP038484">
    <property type="protein sequence ID" value="QFZ25169.1"/>
    <property type="molecule type" value="Genomic_DNA"/>
</dbReference>